<feature type="compositionally biased region" description="Low complexity" evidence="2">
    <location>
        <begin position="126"/>
        <end position="142"/>
    </location>
</feature>
<evidence type="ECO:0000259" key="3">
    <source>
        <dbReference type="PROSITE" id="PS50158"/>
    </source>
</evidence>
<dbReference type="EMBL" id="JADFTS010000004">
    <property type="protein sequence ID" value="KAF9611168.1"/>
    <property type="molecule type" value="Genomic_DNA"/>
</dbReference>
<dbReference type="OrthoDB" id="414047at2759"/>
<dbReference type="InterPro" id="IPR036875">
    <property type="entry name" value="Znf_CCHC_sf"/>
</dbReference>
<dbReference type="GO" id="GO:0003676">
    <property type="term" value="F:nucleic acid binding"/>
    <property type="evidence" value="ECO:0007669"/>
    <property type="project" value="InterPro"/>
</dbReference>
<organism evidence="4 5">
    <name type="scientific">Coptis chinensis</name>
    <dbReference type="NCBI Taxonomy" id="261450"/>
    <lineage>
        <taxon>Eukaryota</taxon>
        <taxon>Viridiplantae</taxon>
        <taxon>Streptophyta</taxon>
        <taxon>Embryophyta</taxon>
        <taxon>Tracheophyta</taxon>
        <taxon>Spermatophyta</taxon>
        <taxon>Magnoliopsida</taxon>
        <taxon>Ranunculales</taxon>
        <taxon>Ranunculaceae</taxon>
        <taxon>Coptidoideae</taxon>
        <taxon>Coptis</taxon>
    </lineage>
</organism>
<sequence length="527" mass="60261">MELREIKEMLSQLVPNYRRTVTVEEQLVPRDEDDAPSDHSLHSSSPDVDVRDPPAPHQRSHTTFRPHSPQFLAIRNIVIAFSMGVCCRPQQSLRKPLREALAFKDVYDMSDAIKYALKVEDLLRSSPSATTSATSTHVPSSSKPSPTRVGPITCYECKEIGHVRSDCPKRKRVGLTQDEENLTHPEEDQNLLVNLVGGELIETVVAHDVIRRLMIQCALQPGLAQVSLKLDVVETSNEVLVIAEDDNTYTPGRLPELRGGYFPTQFTPKKYPERILFVGWRRDIDDMIMVLEALLAPGSELWMFNDVLEKEREKKLTDGGLEILGLANIKLVHREGNAVIRRHLESLPLETFDSVSVIFPLEDNEVGVVFCIYLLHFSKCLPSKETSNPMRHAVFSHSSWIREMQLASDKSIMISEILDSRNRNMVFVSRISDYVLSNELVSMALAMVAEDKQINRVFEELFAEEVCRMLFSEGYEMCIRPPEFYLYDQEKLCFYEIMIRGRQRQEIVIGYRHTDADRAVINLLIRE</sequence>
<dbReference type="Proteomes" id="UP000631114">
    <property type="component" value="Unassembled WGS sequence"/>
</dbReference>
<feature type="domain" description="CCHC-type" evidence="3">
    <location>
        <begin position="154"/>
        <end position="169"/>
    </location>
</feature>
<dbReference type="InterPro" id="IPR044849">
    <property type="entry name" value="CASTOR/POLLUX/SYM8-like"/>
</dbReference>
<dbReference type="PANTHER" id="PTHR31563">
    <property type="entry name" value="ION CHANNEL POLLUX-RELATED"/>
    <property type="match status" value="1"/>
</dbReference>
<feature type="region of interest" description="Disordered" evidence="2">
    <location>
        <begin position="28"/>
        <end position="65"/>
    </location>
</feature>
<dbReference type="InterPro" id="IPR001878">
    <property type="entry name" value="Znf_CCHC"/>
</dbReference>
<protein>
    <recommendedName>
        <fullName evidence="3">CCHC-type domain-containing protein</fullName>
    </recommendedName>
</protein>
<dbReference type="AlphaFoldDB" id="A0A835LWS4"/>
<dbReference type="PROSITE" id="PS50158">
    <property type="entry name" value="ZF_CCHC"/>
    <property type="match status" value="1"/>
</dbReference>
<accession>A0A835LWS4</accession>
<dbReference type="GO" id="GO:0008270">
    <property type="term" value="F:zinc ion binding"/>
    <property type="evidence" value="ECO:0007669"/>
    <property type="project" value="UniProtKB-KW"/>
</dbReference>
<dbReference type="Pfam" id="PF00098">
    <property type="entry name" value="zf-CCHC"/>
    <property type="match status" value="1"/>
</dbReference>
<comment type="caution">
    <text evidence="4">The sequence shown here is derived from an EMBL/GenBank/DDBJ whole genome shotgun (WGS) entry which is preliminary data.</text>
</comment>
<proteinExistence type="predicted"/>
<reference evidence="4 5" key="1">
    <citation type="submission" date="2020-10" db="EMBL/GenBank/DDBJ databases">
        <title>The Coptis chinensis genome and diversification of protoberbering-type alkaloids.</title>
        <authorList>
            <person name="Wang B."/>
            <person name="Shu S."/>
            <person name="Song C."/>
            <person name="Liu Y."/>
        </authorList>
    </citation>
    <scope>NUCLEOTIDE SEQUENCE [LARGE SCALE GENOMIC DNA]</scope>
    <source>
        <strain evidence="4">HL-2020</strain>
        <tissue evidence="4">Leaf</tissue>
    </source>
</reference>
<keyword evidence="1" id="KW-0863">Zinc-finger</keyword>
<evidence type="ECO:0000256" key="1">
    <source>
        <dbReference type="PROSITE-ProRule" id="PRU00047"/>
    </source>
</evidence>
<gene>
    <name evidence="4" type="ORF">IFM89_027326</name>
</gene>
<dbReference type="SUPFAM" id="SSF57756">
    <property type="entry name" value="Retrovirus zinc finger-like domains"/>
    <property type="match status" value="1"/>
</dbReference>
<feature type="region of interest" description="Disordered" evidence="2">
    <location>
        <begin position="126"/>
        <end position="149"/>
    </location>
</feature>
<dbReference type="Gene3D" id="4.10.60.10">
    <property type="entry name" value="Zinc finger, CCHC-type"/>
    <property type="match status" value="1"/>
</dbReference>
<dbReference type="SMART" id="SM00343">
    <property type="entry name" value="ZnF_C2HC"/>
    <property type="match status" value="1"/>
</dbReference>
<evidence type="ECO:0000256" key="2">
    <source>
        <dbReference type="SAM" id="MobiDB-lite"/>
    </source>
</evidence>
<keyword evidence="1" id="KW-0479">Metal-binding</keyword>
<dbReference type="GO" id="GO:0006811">
    <property type="term" value="P:monoatomic ion transport"/>
    <property type="evidence" value="ECO:0007669"/>
    <property type="project" value="InterPro"/>
</dbReference>
<evidence type="ECO:0000313" key="5">
    <source>
        <dbReference type="Proteomes" id="UP000631114"/>
    </source>
</evidence>
<name>A0A835LWS4_9MAGN</name>
<evidence type="ECO:0000313" key="4">
    <source>
        <dbReference type="EMBL" id="KAF9611168.1"/>
    </source>
</evidence>
<keyword evidence="5" id="KW-1185">Reference proteome</keyword>
<dbReference type="PANTHER" id="PTHR31563:SF10">
    <property type="entry name" value="ION CHANNEL POLLUX-RELATED"/>
    <property type="match status" value="1"/>
</dbReference>
<keyword evidence="1" id="KW-0862">Zinc</keyword>